<protein>
    <submittedName>
        <fullName evidence="1">Uncharacterized protein</fullName>
    </submittedName>
</protein>
<reference evidence="1" key="2">
    <citation type="submission" date="2021-09" db="EMBL/GenBank/DDBJ databases">
        <authorList>
            <person name="Jia N."/>
            <person name="Wang J."/>
            <person name="Shi W."/>
            <person name="Du L."/>
            <person name="Sun Y."/>
            <person name="Zhan W."/>
            <person name="Jiang J."/>
            <person name="Wang Q."/>
            <person name="Zhang B."/>
            <person name="Ji P."/>
            <person name="Sakyi L.B."/>
            <person name="Cui X."/>
            <person name="Yuan T."/>
            <person name="Jiang B."/>
            <person name="Yang W."/>
            <person name="Lam T.T.-Y."/>
            <person name="Chang Q."/>
            <person name="Ding S."/>
            <person name="Wang X."/>
            <person name="Zhu J."/>
            <person name="Ruan X."/>
            <person name="Zhao L."/>
            <person name="Wei J."/>
            <person name="Que T."/>
            <person name="Du C."/>
            <person name="Cheng J."/>
            <person name="Dai P."/>
            <person name="Han X."/>
            <person name="Huang E."/>
            <person name="Gao Y."/>
            <person name="Liu J."/>
            <person name="Shao H."/>
            <person name="Ye R."/>
            <person name="Li L."/>
            <person name="Wei W."/>
            <person name="Wang X."/>
            <person name="Wang C."/>
            <person name="Huo Q."/>
            <person name="Li W."/>
            <person name="Guo W."/>
            <person name="Chen H."/>
            <person name="Chen S."/>
            <person name="Zhou L."/>
            <person name="Zhou L."/>
            <person name="Ni X."/>
            <person name="Tian J."/>
            <person name="Zhou Y."/>
            <person name="Sheng Y."/>
            <person name="Liu T."/>
            <person name="Pan Y."/>
            <person name="Xia L."/>
            <person name="Li J."/>
            <person name="Zhao F."/>
            <person name="Cao W."/>
        </authorList>
    </citation>
    <scope>NUCLEOTIDE SEQUENCE</scope>
    <source>
        <strain evidence="1">Rsan-2018</strain>
        <tissue evidence="1">Larvae</tissue>
    </source>
</reference>
<evidence type="ECO:0000313" key="2">
    <source>
        <dbReference type="Proteomes" id="UP000821837"/>
    </source>
</evidence>
<organism evidence="1 2">
    <name type="scientific">Rhipicephalus sanguineus</name>
    <name type="common">Brown dog tick</name>
    <name type="synonym">Ixodes sanguineus</name>
    <dbReference type="NCBI Taxonomy" id="34632"/>
    <lineage>
        <taxon>Eukaryota</taxon>
        <taxon>Metazoa</taxon>
        <taxon>Ecdysozoa</taxon>
        <taxon>Arthropoda</taxon>
        <taxon>Chelicerata</taxon>
        <taxon>Arachnida</taxon>
        <taxon>Acari</taxon>
        <taxon>Parasitiformes</taxon>
        <taxon>Ixodida</taxon>
        <taxon>Ixodoidea</taxon>
        <taxon>Ixodidae</taxon>
        <taxon>Rhipicephalinae</taxon>
        <taxon>Rhipicephalus</taxon>
        <taxon>Rhipicephalus</taxon>
    </lineage>
</organism>
<dbReference type="EMBL" id="JABSTV010001249">
    <property type="protein sequence ID" value="KAH7962956.1"/>
    <property type="molecule type" value="Genomic_DNA"/>
</dbReference>
<reference evidence="1" key="1">
    <citation type="journal article" date="2020" name="Cell">
        <title>Large-Scale Comparative Analyses of Tick Genomes Elucidate Their Genetic Diversity and Vector Capacities.</title>
        <authorList>
            <consortium name="Tick Genome and Microbiome Consortium (TIGMIC)"/>
            <person name="Jia N."/>
            <person name="Wang J."/>
            <person name="Shi W."/>
            <person name="Du L."/>
            <person name="Sun Y."/>
            <person name="Zhan W."/>
            <person name="Jiang J.F."/>
            <person name="Wang Q."/>
            <person name="Zhang B."/>
            <person name="Ji P."/>
            <person name="Bell-Sakyi L."/>
            <person name="Cui X.M."/>
            <person name="Yuan T.T."/>
            <person name="Jiang B.G."/>
            <person name="Yang W.F."/>
            <person name="Lam T.T."/>
            <person name="Chang Q.C."/>
            <person name="Ding S.J."/>
            <person name="Wang X.J."/>
            <person name="Zhu J.G."/>
            <person name="Ruan X.D."/>
            <person name="Zhao L."/>
            <person name="Wei J.T."/>
            <person name="Ye R.Z."/>
            <person name="Que T.C."/>
            <person name="Du C.H."/>
            <person name="Zhou Y.H."/>
            <person name="Cheng J.X."/>
            <person name="Dai P.F."/>
            <person name="Guo W.B."/>
            <person name="Han X.H."/>
            <person name="Huang E.J."/>
            <person name="Li L.F."/>
            <person name="Wei W."/>
            <person name="Gao Y.C."/>
            <person name="Liu J.Z."/>
            <person name="Shao H.Z."/>
            <person name="Wang X."/>
            <person name="Wang C.C."/>
            <person name="Yang T.C."/>
            <person name="Huo Q.B."/>
            <person name="Li W."/>
            <person name="Chen H.Y."/>
            <person name="Chen S.E."/>
            <person name="Zhou L.G."/>
            <person name="Ni X.B."/>
            <person name="Tian J.H."/>
            <person name="Sheng Y."/>
            <person name="Liu T."/>
            <person name="Pan Y.S."/>
            <person name="Xia L.Y."/>
            <person name="Li J."/>
            <person name="Zhao F."/>
            <person name="Cao W.C."/>
        </authorList>
    </citation>
    <scope>NUCLEOTIDE SEQUENCE</scope>
    <source>
        <strain evidence="1">Rsan-2018</strain>
    </source>
</reference>
<name>A0A9D4T1C3_RHISA</name>
<keyword evidence="2" id="KW-1185">Reference proteome</keyword>
<comment type="caution">
    <text evidence="1">The sequence shown here is derived from an EMBL/GenBank/DDBJ whole genome shotgun (WGS) entry which is preliminary data.</text>
</comment>
<dbReference type="Proteomes" id="UP000821837">
    <property type="component" value="Chromosome 3"/>
</dbReference>
<proteinExistence type="predicted"/>
<gene>
    <name evidence="1" type="ORF">HPB52_018919</name>
</gene>
<sequence length="203" mass="22386">MVRGRSLGQKQRQHDNQTWIAVDKVLPGGSYEFQDMGNRKRASNCVDGVGVPWSASLLDFDVAPLSISGFPVVPLPSLLLRNSEDKPAIGSGTAYIPGLFECAEIDFQDRSALYGYTISVVQQAKRARFLPQSLGLERGRNMDSRETRAILAGETHTGFDDNALLHSRNTENCGNAQLDLLAVEHDLWEDLRGAHYKATEQSP</sequence>
<dbReference type="AlphaFoldDB" id="A0A9D4T1C3"/>
<accession>A0A9D4T1C3</accession>
<evidence type="ECO:0000313" key="1">
    <source>
        <dbReference type="EMBL" id="KAH7962956.1"/>
    </source>
</evidence>